<evidence type="ECO:0000313" key="2">
    <source>
        <dbReference type="EMBL" id="AUR52821.1"/>
    </source>
</evidence>
<evidence type="ECO:0000313" key="3">
    <source>
        <dbReference type="Proteomes" id="UP000236655"/>
    </source>
</evidence>
<evidence type="ECO:0000256" key="1">
    <source>
        <dbReference type="SAM" id="SignalP"/>
    </source>
</evidence>
<proteinExistence type="predicted"/>
<gene>
    <name evidence="2" type="ORF">CUN60_11120</name>
</gene>
<organism evidence="2 3">
    <name type="scientific">Aquella oligotrophica</name>
    <dbReference type="NCBI Taxonomy" id="2067065"/>
    <lineage>
        <taxon>Bacteria</taxon>
        <taxon>Pseudomonadati</taxon>
        <taxon>Pseudomonadota</taxon>
        <taxon>Betaproteobacteria</taxon>
        <taxon>Neisseriales</taxon>
        <taxon>Neisseriaceae</taxon>
        <taxon>Aquella</taxon>
    </lineage>
</organism>
<dbReference type="AlphaFoldDB" id="A0A2I7N8Q1"/>
<dbReference type="KEGG" id="nba:CUN60_11120"/>
<dbReference type="Proteomes" id="UP000236655">
    <property type="component" value="Chromosome"/>
</dbReference>
<keyword evidence="3" id="KW-1185">Reference proteome</keyword>
<feature type="signal peptide" evidence="1">
    <location>
        <begin position="1"/>
        <end position="24"/>
    </location>
</feature>
<feature type="chain" id="PRO_5014316475" evidence="1">
    <location>
        <begin position="25"/>
        <end position="526"/>
    </location>
</feature>
<dbReference type="RefSeq" id="WP_102952108.1">
    <property type="nucleotide sequence ID" value="NZ_CP024847.1"/>
</dbReference>
<dbReference type="EMBL" id="CP024847">
    <property type="protein sequence ID" value="AUR52821.1"/>
    <property type="molecule type" value="Genomic_DNA"/>
</dbReference>
<keyword evidence="1" id="KW-0732">Signal</keyword>
<name>A0A2I7N8Q1_9NEIS</name>
<sequence length="526" mass="55898">MGNRKAAFAGCILTLLAGSGFASNANLQLKKSSLKNAVNDDWAILGAPTLSATGMPTSSTICMDTSNVSIGTSPQAGLTFNSTASNLQLSRSLNLGLGLDGLQLYGITVGANASFASSTKNTDYTYNYTYLYTYSTKASLTTVYGNDNLSTSGKKALASSEAAFFQTCGDSFVSNLDAGAVIAVNVSITFKTKEQANEFNGSVSAGVSLVSIVPTLKMAGSKITKDAVIAISALQNGGTPENLNDIFGKDPNTGSYNVSACSVDTPAACQALVDSIIAYSSTLGSQVKNDSGMIVNNLFYFNPVLTSYSSVGVTVPAPKPLSTAAVTAQNEVFDELNLSKSRIEFLNHYKGDSLPIQPDLNSYINSQTKTLNARIDYINSKAVNCFNAQAETCPAIVTQMKSTFNNSKTTYNFDAVKYGQLNSAWYYILGGNLTYLVPVSFVNVYSTYTTDKNTTNKTAQGYTATENGVSYINQFVIPYKGLLGANRTYKCLPTTGDNKLADSRTFACNDGLTNFNMQFTKVVNPL</sequence>
<accession>A0A2I7N8Q1</accession>
<reference evidence="3" key="1">
    <citation type="submission" date="2017-11" db="EMBL/GenBank/DDBJ databases">
        <authorList>
            <person name="Chan K.G."/>
            <person name="Lee L.S."/>
        </authorList>
    </citation>
    <scope>NUCLEOTIDE SEQUENCE [LARGE SCALE GENOMIC DNA]</scope>
    <source>
        <strain evidence="3">DSM 100970</strain>
    </source>
</reference>
<protein>
    <submittedName>
        <fullName evidence="2">Uncharacterized protein</fullName>
    </submittedName>
</protein>